<keyword evidence="4 6" id="KW-0862">Zinc</keyword>
<protein>
    <submittedName>
        <fullName evidence="11">M48 family metallopeptidase</fullName>
    </submittedName>
</protein>
<dbReference type="InterPro" id="IPR051156">
    <property type="entry name" value="Mito/Outer_Membr_Metalloprot"/>
</dbReference>
<keyword evidence="5 6" id="KW-0482">Metalloprotease</keyword>
<keyword evidence="1 6" id="KW-0645">Protease</keyword>
<dbReference type="PANTHER" id="PTHR22726">
    <property type="entry name" value="METALLOENDOPEPTIDASE OMA1"/>
    <property type="match status" value="1"/>
</dbReference>
<dbReference type="InterPro" id="IPR055518">
    <property type="entry name" value="DUF7092"/>
</dbReference>
<keyword evidence="8" id="KW-1133">Transmembrane helix</keyword>
<evidence type="ECO:0000313" key="12">
    <source>
        <dbReference type="Proteomes" id="UP001352263"/>
    </source>
</evidence>
<comment type="caution">
    <text evidence="11">The sequence shown here is derived from an EMBL/GenBank/DDBJ whole genome shotgun (WGS) entry which is preliminary data.</text>
</comment>
<dbReference type="CDD" id="cd07332">
    <property type="entry name" value="M48C_Oma1_like"/>
    <property type="match status" value="1"/>
</dbReference>
<evidence type="ECO:0000256" key="1">
    <source>
        <dbReference type="ARBA" id="ARBA00022670"/>
    </source>
</evidence>
<reference evidence="11 12" key="1">
    <citation type="submission" date="2023-10" db="EMBL/GenBank/DDBJ databases">
        <title>Noviherbaspirillum sp. CPCC 100848 genome assembly.</title>
        <authorList>
            <person name="Li X.Y."/>
            <person name="Fang X.M."/>
        </authorList>
    </citation>
    <scope>NUCLEOTIDE SEQUENCE [LARGE SCALE GENOMIC DNA]</scope>
    <source>
        <strain evidence="11 12">CPCC 100848</strain>
    </source>
</reference>
<feature type="transmembrane region" description="Helical" evidence="8">
    <location>
        <begin position="90"/>
        <end position="111"/>
    </location>
</feature>
<accession>A0ABU6J8Q9</accession>
<feature type="region of interest" description="Disordered" evidence="7">
    <location>
        <begin position="303"/>
        <end position="340"/>
    </location>
</feature>
<dbReference type="InterPro" id="IPR001915">
    <property type="entry name" value="Peptidase_M48"/>
</dbReference>
<sequence length="381" mass="42239">MIDAYYYDGSTTRRQPVQVLLHKGILAINGESVRRSVRLSRVRVSERLEHAPRILRLPDGGHIESSDAGLDKLLRRNGYREPRVVRWQRNWHLSLGALVSLLMVLIAGYHWGLPWAADTLAQNLPPSMEQRIGDEQLKLIDASWMEPSRLSVEEQARIRKLFAGLRQPGGEQVVYRLEFRRSKIGPNAFALPNGVIVMTDELVRLAADDSAVLGVLGHELGHVKRRHSLRRLLQALGVGVMVNMMVGDVSSALAAVPTFLLDQKYSRDFEREADQYAIDMMRANGVPLTPMAELFAKMGAAHSHGAGNASHDEEDIDARDEGRIESEPAPRNGRRSGQSQIAKSFEYLSSHPSDEERIRRLKAADVQGKATRGTVGAGAGG</sequence>
<evidence type="ECO:0000256" key="7">
    <source>
        <dbReference type="SAM" id="MobiDB-lite"/>
    </source>
</evidence>
<keyword evidence="8" id="KW-0472">Membrane</keyword>
<dbReference type="EMBL" id="JAWIIV010000009">
    <property type="protein sequence ID" value="MEC4720050.1"/>
    <property type="molecule type" value="Genomic_DNA"/>
</dbReference>
<dbReference type="RefSeq" id="WP_326506765.1">
    <property type="nucleotide sequence ID" value="NZ_JAWIIV010000009.1"/>
</dbReference>
<keyword evidence="3 6" id="KW-0378">Hydrolase</keyword>
<feature type="compositionally biased region" description="Basic and acidic residues" evidence="7">
    <location>
        <begin position="319"/>
        <end position="328"/>
    </location>
</feature>
<dbReference type="Pfam" id="PF23368">
    <property type="entry name" value="DUF7092"/>
    <property type="match status" value="1"/>
</dbReference>
<feature type="domain" description="Peptidase M48" evidence="9">
    <location>
        <begin position="175"/>
        <end position="363"/>
    </location>
</feature>
<keyword evidence="12" id="KW-1185">Reference proteome</keyword>
<evidence type="ECO:0000256" key="8">
    <source>
        <dbReference type="SAM" id="Phobius"/>
    </source>
</evidence>
<evidence type="ECO:0000256" key="3">
    <source>
        <dbReference type="ARBA" id="ARBA00022801"/>
    </source>
</evidence>
<keyword evidence="2" id="KW-0479">Metal-binding</keyword>
<evidence type="ECO:0000256" key="5">
    <source>
        <dbReference type="ARBA" id="ARBA00023049"/>
    </source>
</evidence>
<evidence type="ECO:0000256" key="4">
    <source>
        <dbReference type="ARBA" id="ARBA00022833"/>
    </source>
</evidence>
<comment type="similarity">
    <text evidence="6">Belongs to the peptidase M48 family.</text>
</comment>
<evidence type="ECO:0000313" key="11">
    <source>
        <dbReference type="EMBL" id="MEC4720050.1"/>
    </source>
</evidence>
<evidence type="ECO:0000259" key="9">
    <source>
        <dbReference type="Pfam" id="PF01435"/>
    </source>
</evidence>
<name>A0ABU6J8Q9_9BURK</name>
<evidence type="ECO:0000256" key="6">
    <source>
        <dbReference type="RuleBase" id="RU003983"/>
    </source>
</evidence>
<dbReference type="Pfam" id="PF01435">
    <property type="entry name" value="Peptidase_M48"/>
    <property type="match status" value="1"/>
</dbReference>
<dbReference type="Gene3D" id="3.30.2010.10">
    <property type="entry name" value="Metalloproteases ('zincins'), catalytic domain"/>
    <property type="match status" value="1"/>
</dbReference>
<dbReference type="Proteomes" id="UP001352263">
    <property type="component" value="Unassembled WGS sequence"/>
</dbReference>
<gene>
    <name evidence="11" type="ORF">RY831_12880</name>
</gene>
<comment type="cofactor">
    <cofactor evidence="6">
        <name>Zn(2+)</name>
        <dbReference type="ChEBI" id="CHEBI:29105"/>
    </cofactor>
    <text evidence="6">Binds 1 zinc ion per subunit.</text>
</comment>
<evidence type="ECO:0000259" key="10">
    <source>
        <dbReference type="Pfam" id="PF23368"/>
    </source>
</evidence>
<keyword evidence="8" id="KW-0812">Transmembrane</keyword>
<dbReference type="PANTHER" id="PTHR22726:SF1">
    <property type="entry name" value="METALLOENDOPEPTIDASE OMA1, MITOCHONDRIAL"/>
    <property type="match status" value="1"/>
</dbReference>
<proteinExistence type="inferred from homology"/>
<feature type="domain" description="DUF7092" evidence="10">
    <location>
        <begin position="1"/>
        <end position="76"/>
    </location>
</feature>
<organism evidence="11 12">
    <name type="scientific">Noviherbaspirillum album</name>
    <dbReference type="NCBI Taxonomy" id="3080276"/>
    <lineage>
        <taxon>Bacteria</taxon>
        <taxon>Pseudomonadati</taxon>
        <taxon>Pseudomonadota</taxon>
        <taxon>Betaproteobacteria</taxon>
        <taxon>Burkholderiales</taxon>
        <taxon>Oxalobacteraceae</taxon>
        <taxon>Noviherbaspirillum</taxon>
    </lineage>
</organism>
<evidence type="ECO:0000256" key="2">
    <source>
        <dbReference type="ARBA" id="ARBA00022723"/>
    </source>
</evidence>